<evidence type="ECO:0000259" key="5">
    <source>
        <dbReference type="SMART" id="SM00226"/>
    </source>
</evidence>
<feature type="active site" description="Nucleophile" evidence="4">
    <location>
        <position position="8"/>
    </location>
</feature>
<evidence type="ECO:0000256" key="1">
    <source>
        <dbReference type="ARBA" id="ARBA00011063"/>
    </source>
</evidence>
<evidence type="ECO:0000313" key="6">
    <source>
        <dbReference type="EMBL" id="SEM80162.1"/>
    </source>
</evidence>
<evidence type="ECO:0000256" key="2">
    <source>
        <dbReference type="ARBA" id="ARBA00022801"/>
    </source>
</evidence>
<proteinExistence type="inferred from homology"/>
<accession>A0A1H8BBG3</accession>
<organism evidence="6 7">
    <name type="scientific">Lihuaxuella thermophila</name>
    <dbReference type="NCBI Taxonomy" id="1173111"/>
    <lineage>
        <taxon>Bacteria</taxon>
        <taxon>Bacillati</taxon>
        <taxon>Bacillota</taxon>
        <taxon>Bacilli</taxon>
        <taxon>Bacillales</taxon>
        <taxon>Thermoactinomycetaceae</taxon>
        <taxon>Lihuaxuella</taxon>
    </lineage>
</organism>
<dbReference type="Gene3D" id="3.40.50.2300">
    <property type="match status" value="1"/>
</dbReference>
<dbReference type="InterPro" id="IPR050438">
    <property type="entry name" value="LMW_PTPase"/>
</dbReference>
<feature type="active site" evidence="4">
    <location>
        <position position="14"/>
    </location>
</feature>
<dbReference type="InterPro" id="IPR017867">
    <property type="entry name" value="Tyr_phospatase_low_mol_wt"/>
</dbReference>
<keyword evidence="3" id="KW-0904">Protein phosphatase</keyword>
<dbReference type="PRINTS" id="PR00719">
    <property type="entry name" value="LMWPTPASE"/>
</dbReference>
<dbReference type="RefSeq" id="WP_089964951.1">
    <property type="nucleotide sequence ID" value="NZ_FOCQ01000002.1"/>
</dbReference>
<sequence length="219" mass="25387">MLRILFVCTGNTCRSPMAEAILRKIAQDEELEIEVRSAGVSAMNGSPASKQALQVLGEKGIRHSHRSRLIEPELVDWADLILTMTRTHKHFMIHDFPDSMEKVYTLKEYADLDPEKEALLRKLDRLDTELEAKRAEIQARFSLRAEDPWPEEAEQALRQEVEPLLKERKKLLKKMDESSSDPDISDPFGGSVDVYRQCADELEKAIRKIVQRWKREKRF</sequence>
<dbReference type="AlphaFoldDB" id="A0A1H8BBG3"/>
<gene>
    <name evidence="6" type="ORF">SAMN05444955_10298</name>
</gene>
<dbReference type="SMART" id="SM00226">
    <property type="entry name" value="LMWPc"/>
    <property type="match status" value="1"/>
</dbReference>
<dbReference type="SUPFAM" id="SSF52788">
    <property type="entry name" value="Phosphotyrosine protein phosphatases I"/>
    <property type="match status" value="1"/>
</dbReference>
<name>A0A1H8BBG3_9BACL</name>
<reference evidence="6 7" key="1">
    <citation type="submission" date="2016-10" db="EMBL/GenBank/DDBJ databases">
        <authorList>
            <person name="de Groot N.N."/>
        </authorList>
    </citation>
    <scope>NUCLEOTIDE SEQUENCE [LARGE SCALE GENOMIC DNA]</scope>
    <source>
        <strain evidence="6 7">DSM 46701</strain>
    </source>
</reference>
<protein>
    <submittedName>
        <fullName evidence="6">Protein-tyrosine phosphatase</fullName>
    </submittedName>
</protein>
<dbReference type="Proteomes" id="UP000199695">
    <property type="component" value="Unassembled WGS sequence"/>
</dbReference>
<keyword evidence="2" id="KW-0378">Hydrolase</keyword>
<dbReference type="EMBL" id="FOCQ01000002">
    <property type="protein sequence ID" value="SEM80162.1"/>
    <property type="molecule type" value="Genomic_DNA"/>
</dbReference>
<dbReference type="Pfam" id="PF01451">
    <property type="entry name" value="LMWPc"/>
    <property type="match status" value="1"/>
</dbReference>
<dbReference type="InterPro" id="IPR023485">
    <property type="entry name" value="Ptyr_pPase"/>
</dbReference>
<dbReference type="InterPro" id="IPR036196">
    <property type="entry name" value="Ptyr_pPase_sf"/>
</dbReference>
<dbReference type="PANTHER" id="PTHR11717:SF31">
    <property type="entry name" value="LOW MOLECULAR WEIGHT PROTEIN-TYROSINE-PHOSPHATASE ETP-RELATED"/>
    <property type="match status" value="1"/>
</dbReference>
<evidence type="ECO:0000313" key="7">
    <source>
        <dbReference type="Proteomes" id="UP000199695"/>
    </source>
</evidence>
<evidence type="ECO:0000256" key="4">
    <source>
        <dbReference type="PIRSR" id="PIRSR617867-1"/>
    </source>
</evidence>
<dbReference type="OrthoDB" id="9784339at2"/>
<keyword evidence="7" id="KW-1185">Reference proteome</keyword>
<dbReference type="PANTHER" id="PTHR11717">
    <property type="entry name" value="LOW MOLECULAR WEIGHT PROTEIN TYROSINE PHOSPHATASE"/>
    <property type="match status" value="1"/>
</dbReference>
<comment type="similarity">
    <text evidence="1">Belongs to the low molecular weight phosphotyrosine protein phosphatase family.</text>
</comment>
<dbReference type="STRING" id="1173111.SAMN05444955_10298"/>
<evidence type="ECO:0000256" key="3">
    <source>
        <dbReference type="ARBA" id="ARBA00022912"/>
    </source>
</evidence>
<dbReference type="GO" id="GO:0004725">
    <property type="term" value="F:protein tyrosine phosphatase activity"/>
    <property type="evidence" value="ECO:0007669"/>
    <property type="project" value="InterPro"/>
</dbReference>
<feature type="domain" description="Phosphotyrosine protein phosphatase I" evidence="5">
    <location>
        <begin position="2"/>
        <end position="212"/>
    </location>
</feature>
<dbReference type="CDD" id="cd16344">
    <property type="entry name" value="LMWPAP"/>
    <property type="match status" value="1"/>
</dbReference>